<dbReference type="InterPro" id="IPR029031">
    <property type="entry name" value="Gingipain_N_sf"/>
</dbReference>
<dbReference type="Gene3D" id="2.60.40.10">
    <property type="entry name" value="Immunoglobulins"/>
    <property type="match status" value="1"/>
</dbReference>
<evidence type="ECO:0000256" key="1">
    <source>
        <dbReference type="ARBA" id="ARBA00022729"/>
    </source>
</evidence>
<evidence type="ECO:0000313" key="4">
    <source>
        <dbReference type="EMBL" id="HGW91735.1"/>
    </source>
</evidence>
<dbReference type="InterPro" id="IPR029030">
    <property type="entry name" value="Caspase-like_dom_sf"/>
</dbReference>
<dbReference type="Gene3D" id="3.40.50.1460">
    <property type="match status" value="1"/>
</dbReference>
<protein>
    <submittedName>
        <fullName evidence="4">T9SS type A sorting domain-containing protein</fullName>
    </submittedName>
</protein>
<feature type="domain" description="Gingipain propeptide" evidence="3">
    <location>
        <begin position="20"/>
        <end position="186"/>
    </location>
</feature>
<dbReference type="Pfam" id="PF08126">
    <property type="entry name" value="Propeptide_C25"/>
    <property type="match status" value="1"/>
</dbReference>
<evidence type="ECO:0000259" key="2">
    <source>
        <dbReference type="Pfam" id="PF01364"/>
    </source>
</evidence>
<dbReference type="InterPro" id="IPR013783">
    <property type="entry name" value="Ig-like_fold"/>
</dbReference>
<name>A0A7C4U885_UNCW3</name>
<dbReference type="Pfam" id="PF01364">
    <property type="entry name" value="Peptidase_C25"/>
    <property type="match status" value="1"/>
</dbReference>
<organism evidence="4">
    <name type="scientific">candidate division WOR-3 bacterium</name>
    <dbReference type="NCBI Taxonomy" id="2052148"/>
    <lineage>
        <taxon>Bacteria</taxon>
        <taxon>Bacteria division WOR-3</taxon>
    </lineage>
</organism>
<dbReference type="GO" id="GO:0004197">
    <property type="term" value="F:cysteine-type endopeptidase activity"/>
    <property type="evidence" value="ECO:0007669"/>
    <property type="project" value="InterPro"/>
</dbReference>
<dbReference type="GO" id="GO:0006508">
    <property type="term" value="P:proteolysis"/>
    <property type="evidence" value="ECO:0007669"/>
    <property type="project" value="InterPro"/>
</dbReference>
<dbReference type="Gene3D" id="2.60.40.3800">
    <property type="match status" value="1"/>
</dbReference>
<dbReference type="SUPFAM" id="SSF52129">
    <property type="entry name" value="Caspase-like"/>
    <property type="match status" value="1"/>
</dbReference>
<reference evidence="4" key="1">
    <citation type="journal article" date="2020" name="mSystems">
        <title>Genome- and Community-Level Interaction Insights into Carbon Utilization and Element Cycling Functions of Hydrothermarchaeota in Hydrothermal Sediment.</title>
        <authorList>
            <person name="Zhou Z."/>
            <person name="Liu Y."/>
            <person name="Xu W."/>
            <person name="Pan J."/>
            <person name="Luo Z.H."/>
            <person name="Li M."/>
        </authorList>
    </citation>
    <scope>NUCLEOTIDE SEQUENCE [LARGE SCALE GENOMIC DNA]</scope>
    <source>
        <strain evidence="4">SpSt-780</strain>
    </source>
</reference>
<dbReference type="EMBL" id="DTHG01000052">
    <property type="protein sequence ID" value="HGW91735.1"/>
    <property type="molecule type" value="Genomic_DNA"/>
</dbReference>
<evidence type="ECO:0000259" key="3">
    <source>
        <dbReference type="Pfam" id="PF08126"/>
    </source>
</evidence>
<feature type="domain" description="Gingipain" evidence="2">
    <location>
        <begin position="219"/>
        <end position="595"/>
    </location>
</feature>
<accession>A0A7C4U885</accession>
<sequence>MILLFLLQGKEFIFFEHRFEKPEILKVELNNEEYYRIEGDEYIIIPGNPLIPLKTFSYLLPDDAVDIDVSVKEIKAETIFLSLPLFPAQKPVPFIENWSDFCKITRPSEEIYSEDKFIPEKRIEFLNIGYKNGFKIVSISLFPFRYNPYSSLLELTKEIKICISYNRDGKRCSLPNQKIKNMAKNFLMDFVYNKDDIERFSPLIKKQVSKLLPSGDYDYIIISGDNAFVETLKRLAEWKRKKGLKTKIITTDWIYSNYSGYDKAEKVRNFIKDAYSNWGSIWFLLCGQGDWEWEEEYFPRRDLFYAHLLMPVYYPDQETIPGDIYFSNLDGNWDFNNNHIYGEEGDSVDFFSDVFVGRLPCKDVEDVENMVNKIIFFEKNSPPSYVKRILLPASLLFPPYNWWGDSVNNAISNMTPPGWDDIKLYQSSGNLTQKGIIDTLNSGVQFTHYALHGGPGAVGDADGNVFLSIWDIDTLHNGNYLSIQTGISCFTGALDEVWWDDNDCFAEHFLTKIDQGGVASIMNSRFGWGNPASGKIYFSEAIDTSFYHQIFKKGIRRLGEALQRTKDIYGARATFDSLWVWCLYELNLFGDPELSVWTDTPKDLSVFHPEFILNGITNFTISVYSNSIPVDSAIVCCMMDTIVYSVETTDASGNANFSLNIPFSGDMEITVTGKNLIPYEGKIKVIGRNNIEFLRYEVFDTIGYSDRNSEINSGEIVDIPLWIKNLTTNTYTNIRGRIKTLSSFINVLKDSVSFINLYPEDSTISDGAFRIEVSSSTPEEFFSPCSLILTKDADTFSSFFFLKIKGKKIIKINPGEIVFDYRYKFLKSSSYLDTLLYDDGNPVKQIYFSTYPYMGVRFVPNLACTLLQALIGREPIITNFYDKLFLREDNGGMPGAIIDSFFYTPDKYADSGFTEVPLFNPYRPYVFERPFWIIVNDQGTSNGTLLGDGTGSGNSFVSSNGSIWQSYNSDFLIRALVKSFTPKSLTDSSCFWIKNEGTATITIKNIILKNNSPWFYCKSPEFLAVFPGESSKVVVRIDTISLSKEENYFDTLMIYSDAVYESKSFNFLSLIPVSILYKSIVKSARVSLLNYAIFDTVDGSDRDGIIEPGEIIDIAGTIKNIGDTIGYSIIGRYIDNDEYTINIDSTEEFGDIQPIEEKSFLFRISISPSTPLGHLISAKIFTKDLLDSVWEFPINLLVGKGPVISFSVDSITFDYTRKKISKSSIDTIKYDAGPLWDISTYSYYGVRFSPASLCSLKSALVCIDNVLGYSGDTIILMDDNGGIPGTIIEKKSFIPGTGSNIWNKIDFTSGYVDNNDFWIVAKIRTTYQSMNNDQGDATINGRSYYSLNGSTWTKNTTSDFCIRGIVSYFTPATEWNDTGFVFVKNIGDTTLKIDSVRIKNNSNWIISFFPDSGSVLKGDSIKVSVVIDTSGLSPLRYSDTLIFYTNAIGIGKGTRAGIPVILNLNPLGIEMISLNLFNERDGVLITWNKGNEIEGEKYIIRRKDCEWNNIGEVKIRRDYSFIYSYKDRNVERNKEYFYQVGLKKISGDIVWSESLSILTGFIPDEFSFSIMSNIVSDNLIITYELPQKTDVNIKIINITGRIEKSIDIKQNEPGFYIKKINECLPQGLYFIKLEAGGFEKTSKIVIVR</sequence>
<dbReference type="NCBIfam" id="TIGR04183">
    <property type="entry name" value="Por_Secre_tail"/>
    <property type="match status" value="1"/>
</dbReference>
<dbReference type="InterPro" id="IPR026444">
    <property type="entry name" value="Secre_tail"/>
</dbReference>
<keyword evidence="1" id="KW-0732">Signal</keyword>
<dbReference type="InterPro" id="IPR012600">
    <property type="entry name" value="Propeptide_C25"/>
</dbReference>
<proteinExistence type="predicted"/>
<gene>
    <name evidence="4" type="ORF">ENV67_04245</name>
</gene>
<dbReference type="Gene3D" id="3.40.50.10390">
    <property type="entry name" value="Gingipain r, domain 1"/>
    <property type="match status" value="1"/>
</dbReference>
<dbReference type="InterPro" id="IPR038490">
    <property type="entry name" value="Gingipain_propep_sf"/>
</dbReference>
<comment type="caution">
    <text evidence="4">The sequence shown here is derived from an EMBL/GenBank/DDBJ whole genome shotgun (WGS) entry which is preliminary data.</text>
</comment>
<dbReference type="InterPro" id="IPR001769">
    <property type="entry name" value="Gingipain"/>
</dbReference>